<dbReference type="AlphaFoldDB" id="S8CGE8"/>
<evidence type="ECO:0000313" key="8">
    <source>
        <dbReference type="Proteomes" id="UP000015453"/>
    </source>
</evidence>
<evidence type="ECO:0000256" key="5">
    <source>
        <dbReference type="SAM" id="MobiDB-lite"/>
    </source>
</evidence>
<keyword evidence="3" id="KW-0862">Zinc</keyword>
<dbReference type="PANTHER" id="PTHR10782">
    <property type="entry name" value="ZINC FINGER MIZ DOMAIN-CONTAINING PROTEIN"/>
    <property type="match status" value="1"/>
</dbReference>
<dbReference type="GO" id="GO:0061665">
    <property type="term" value="F:SUMO ligase activity"/>
    <property type="evidence" value="ECO:0007669"/>
    <property type="project" value="TreeGrafter"/>
</dbReference>
<feature type="compositionally biased region" description="Polar residues" evidence="5">
    <location>
        <begin position="346"/>
        <end position="355"/>
    </location>
</feature>
<sequence>CEDPKCNAWQHLACVLVTEKSLEGILPNPPDIFYCQTCRLIRADPFWVTVAHPLYPVKLNITSIPPDGSNPTQSIEKTFQLTRADRDLLSKQDYDIQAWCMLLDDKVTFRMQWPLYADLQINGVPVRAINRPGSQMLGANGRDDGPIITHCTRDGINKISLGGCDARIFCVGVRIVRRRTLHQVLSLIPKEADGEPFEDALSRVRRCVGGGNATENADDSDTDIEVVADCIPVSLRCPMSGLRMKMAGRFKDCAHMACFDLEVLVEMNQRSRKWQCPTCLKNYSLEKIVIDPYFNKITSKMRDCVEDVTDIEVKPDGSWRVKADNDNRKTLGELCLWHSPDGSLVSSATADSNSNPEHKPAKLNVGSDGHSALRLGIRKNQNGFWEFQKPGSARGGVSSGLMCEENIESNFRHVIPMSSTATGSGRECEDGSVNQD</sequence>
<dbReference type="GO" id="GO:0000785">
    <property type="term" value="C:chromatin"/>
    <property type="evidence" value="ECO:0007669"/>
    <property type="project" value="TreeGrafter"/>
</dbReference>
<evidence type="ECO:0000256" key="4">
    <source>
        <dbReference type="PROSITE-ProRule" id="PRU00452"/>
    </source>
</evidence>
<dbReference type="Pfam" id="PF02891">
    <property type="entry name" value="zf-MIZ"/>
    <property type="match status" value="1"/>
</dbReference>
<dbReference type="GO" id="GO:0008270">
    <property type="term" value="F:zinc ion binding"/>
    <property type="evidence" value="ECO:0007669"/>
    <property type="project" value="UniProtKB-KW"/>
</dbReference>
<evidence type="ECO:0000256" key="1">
    <source>
        <dbReference type="ARBA" id="ARBA00022723"/>
    </source>
</evidence>
<evidence type="ECO:0000313" key="7">
    <source>
        <dbReference type="EMBL" id="EPS65870.1"/>
    </source>
</evidence>
<dbReference type="Gene3D" id="3.30.40.10">
    <property type="entry name" value="Zinc/RING finger domain, C3HC4 (zinc finger)"/>
    <property type="match status" value="2"/>
</dbReference>
<feature type="non-terminal residue" evidence="7">
    <location>
        <position position="436"/>
    </location>
</feature>
<comment type="caution">
    <text evidence="7">The sequence shown here is derived from an EMBL/GenBank/DDBJ whole genome shotgun (WGS) entry which is preliminary data.</text>
</comment>
<feature type="non-terminal residue" evidence="7">
    <location>
        <position position="1"/>
    </location>
</feature>
<dbReference type="GO" id="GO:0016925">
    <property type="term" value="P:protein sumoylation"/>
    <property type="evidence" value="ECO:0007669"/>
    <property type="project" value="TreeGrafter"/>
</dbReference>
<evidence type="ECO:0000259" key="6">
    <source>
        <dbReference type="PROSITE" id="PS51044"/>
    </source>
</evidence>
<feature type="domain" description="SP-RING-type" evidence="6">
    <location>
        <begin position="220"/>
        <end position="303"/>
    </location>
</feature>
<dbReference type="Proteomes" id="UP000015453">
    <property type="component" value="Unassembled WGS sequence"/>
</dbReference>
<keyword evidence="1" id="KW-0479">Metal-binding</keyword>
<dbReference type="InterPro" id="IPR004181">
    <property type="entry name" value="Znf_MIZ"/>
</dbReference>
<dbReference type="InterPro" id="IPR011011">
    <property type="entry name" value="Znf_FYVE_PHD"/>
</dbReference>
<dbReference type="OrthoDB" id="28127at2759"/>
<dbReference type="PANTHER" id="PTHR10782:SF102">
    <property type="entry name" value="E3 SUMO-PROTEIN LIGASE SIZ1"/>
    <property type="match status" value="1"/>
</dbReference>
<feature type="region of interest" description="Disordered" evidence="5">
    <location>
        <begin position="417"/>
        <end position="436"/>
    </location>
</feature>
<protein>
    <recommendedName>
        <fullName evidence="6">SP-RING-type domain-containing protein</fullName>
    </recommendedName>
</protein>
<keyword evidence="2 4" id="KW-0863">Zinc-finger</keyword>
<dbReference type="InterPro" id="IPR013083">
    <property type="entry name" value="Znf_RING/FYVE/PHD"/>
</dbReference>
<reference evidence="7 8" key="1">
    <citation type="journal article" date="2013" name="BMC Genomics">
        <title>The miniature genome of a carnivorous plant Genlisea aurea contains a low number of genes and short non-coding sequences.</title>
        <authorList>
            <person name="Leushkin E.V."/>
            <person name="Sutormin R.A."/>
            <person name="Nabieva E.R."/>
            <person name="Penin A.A."/>
            <person name="Kondrashov A.S."/>
            <person name="Logacheva M.D."/>
        </authorList>
    </citation>
    <scope>NUCLEOTIDE SEQUENCE [LARGE SCALE GENOMIC DNA]</scope>
</reference>
<gene>
    <name evidence="7" type="ORF">M569_08907</name>
</gene>
<dbReference type="SUPFAM" id="SSF57903">
    <property type="entry name" value="FYVE/PHD zinc finger"/>
    <property type="match status" value="1"/>
</dbReference>
<evidence type="ECO:0000256" key="2">
    <source>
        <dbReference type="ARBA" id="ARBA00022771"/>
    </source>
</evidence>
<keyword evidence="8" id="KW-1185">Reference proteome</keyword>
<dbReference type="PROSITE" id="PS51044">
    <property type="entry name" value="ZF_SP_RING"/>
    <property type="match status" value="1"/>
</dbReference>
<feature type="region of interest" description="Disordered" evidence="5">
    <location>
        <begin position="346"/>
        <end position="367"/>
    </location>
</feature>
<organism evidence="7 8">
    <name type="scientific">Genlisea aurea</name>
    <dbReference type="NCBI Taxonomy" id="192259"/>
    <lineage>
        <taxon>Eukaryota</taxon>
        <taxon>Viridiplantae</taxon>
        <taxon>Streptophyta</taxon>
        <taxon>Embryophyta</taxon>
        <taxon>Tracheophyta</taxon>
        <taxon>Spermatophyta</taxon>
        <taxon>Magnoliopsida</taxon>
        <taxon>eudicotyledons</taxon>
        <taxon>Gunneridae</taxon>
        <taxon>Pentapetalae</taxon>
        <taxon>asterids</taxon>
        <taxon>lamiids</taxon>
        <taxon>Lamiales</taxon>
        <taxon>Lentibulariaceae</taxon>
        <taxon>Genlisea</taxon>
    </lineage>
</organism>
<accession>S8CGE8</accession>
<evidence type="ECO:0000256" key="3">
    <source>
        <dbReference type="ARBA" id="ARBA00022833"/>
    </source>
</evidence>
<name>S8CGE8_9LAMI</name>
<dbReference type="EMBL" id="AUSU01003982">
    <property type="protein sequence ID" value="EPS65870.1"/>
    <property type="molecule type" value="Genomic_DNA"/>
</dbReference>
<proteinExistence type="predicted"/>